<proteinExistence type="predicted"/>
<evidence type="ECO:0000313" key="3">
    <source>
        <dbReference type="EMBL" id="KKU98104.1"/>
    </source>
</evidence>
<dbReference type="EMBL" id="LCPO01000034">
    <property type="protein sequence ID" value="KKU98104.1"/>
    <property type="molecule type" value="Genomic_DNA"/>
</dbReference>
<evidence type="ECO:0000313" key="4">
    <source>
        <dbReference type="Proteomes" id="UP000034600"/>
    </source>
</evidence>
<reference evidence="3 4" key="1">
    <citation type="journal article" date="2015" name="Nature">
        <title>rRNA introns, odd ribosomes, and small enigmatic genomes across a large radiation of phyla.</title>
        <authorList>
            <person name="Brown C.T."/>
            <person name="Hug L.A."/>
            <person name="Thomas B.C."/>
            <person name="Sharon I."/>
            <person name="Castelle C.J."/>
            <person name="Singh A."/>
            <person name="Wilkins M.J."/>
            <person name="Williams K.H."/>
            <person name="Banfield J.F."/>
        </authorList>
    </citation>
    <scope>NUCLEOTIDE SEQUENCE [LARGE SCALE GENOMIC DNA]</scope>
</reference>
<keyword evidence="1" id="KW-0175">Coiled coil</keyword>
<gene>
    <name evidence="3" type="ORF">UY32_C0034G0002</name>
</gene>
<protein>
    <submittedName>
        <fullName evidence="3">Uncharacterized protein</fullName>
    </submittedName>
</protein>
<organism evidence="3 4">
    <name type="scientific">Candidatus Jorgensenbacteria bacterium GW2011_GWC1_48_8</name>
    <dbReference type="NCBI Taxonomy" id="1618666"/>
    <lineage>
        <taxon>Bacteria</taxon>
        <taxon>Candidatus Joergenseniibacteriota</taxon>
    </lineage>
</organism>
<keyword evidence="2" id="KW-1133">Transmembrane helix</keyword>
<evidence type="ECO:0000256" key="2">
    <source>
        <dbReference type="SAM" id="Phobius"/>
    </source>
</evidence>
<dbReference type="Proteomes" id="UP000034600">
    <property type="component" value="Unassembled WGS sequence"/>
</dbReference>
<dbReference type="AlphaFoldDB" id="A0A0G1UV63"/>
<accession>A0A0G1UV63</accession>
<name>A0A0G1UV63_9BACT</name>
<keyword evidence="2" id="KW-0472">Membrane</keyword>
<evidence type="ECO:0000256" key="1">
    <source>
        <dbReference type="SAM" id="Coils"/>
    </source>
</evidence>
<comment type="caution">
    <text evidence="3">The sequence shown here is derived from an EMBL/GenBank/DDBJ whole genome shotgun (WGS) entry which is preliminary data.</text>
</comment>
<feature type="coiled-coil region" evidence="1">
    <location>
        <begin position="35"/>
        <end position="62"/>
    </location>
</feature>
<sequence>MDKNTKIPLHWVAIFVSATIFLLVNIYNKAPADTVNNHSETLKEHSIKLENYEKRLKWLTDTTFDIAKAMGINPSPPP</sequence>
<feature type="transmembrane region" description="Helical" evidence="2">
    <location>
        <begin position="7"/>
        <end position="27"/>
    </location>
</feature>
<keyword evidence="2" id="KW-0812">Transmembrane</keyword>